<dbReference type="OrthoDB" id="1427555at2759"/>
<comment type="caution">
    <text evidence="3">The sequence shown here is derived from an EMBL/GenBank/DDBJ whole genome shotgun (WGS) entry which is preliminary data.</text>
</comment>
<dbReference type="EMBL" id="MU826378">
    <property type="protein sequence ID" value="KAJ7377492.1"/>
    <property type="molecule type" value="Genomic_DNA"/>
</dbReference>
<organism evidence="3 4">
    <name type="scientific">Desmophyllum pertusum</name>
    <dbReference type="NCBI Taxonomy" id="174260"/>
    <lineage>
        <taxon>Eukaryota</taxon>
        <taxon>Metazoa</taxon>
        <taxon>Cnidaria</taxon>
        <taxon>Anthozoa</taxon>
        <taxon>Hexacorallia</taxon>
        <taxon>Scleractinia</taxon>
        <taxon>Caryophylliina</taxon>
        <taxon>Caryophylliidae</taxon>
        <taxon>Desmophyllum</taxon>
    </lineage>
</organism>
<proteinExistence type="predicted"/>
<dbReference type="InterPro" id="IPR033891">
    <property type="entry name" value="TTC38"/>
</dbReference>
<evidence type="ECO:0000256" key="2">
    <source>
        <dbReference type="ARBA" id="ARBA00022803"/>
    </source>
</evidence>
<accession>A0A9W9Z9G7</accession>
<gene>
    <name evidence="3" type="primary">TTC38_1</name>
    <name evidence="3" type="ORF">OS493_028936</name>
</gene>
<dbReference type="PANTHER" id="PTHR16263">
    <property type="entry name" value="TETRATRICOPEPTIDE REPEAT PROTEIN 38"/>
    <property type="match status" value="1"/>
</dbReference>
<name>A0A9W9Z9G7_9CNID</name>
<keyword evidence="2" id="KW-0802">TPR repeat</keyword>
<evidence type="ECO:0000313" key="3">
    <source>
        <dbReference type="EMBL" id="KAJ7377492.1"/>
    </source>
</evidence>
<sequence>MKLLNKTEQIAHLQGGNGNVAIQEMLTGYRSTPHPATGATPYEAHDEQTRVDVGDRWDQLCQCWESHADDHGLMFYDNHMLMSTLGAKNEDLTMKLLNSLRKYVRDGSGPNCEISREVGLAVCEAFVEADKGHFDKAVEIFKPLRYKVDLLGGSRAQRDVYELF</sequence>
<dbReference type="Proteomes" id="UP001163046">
    <property type="component" value="Unassembled WGS sequence"/>
</dbReference>
<dbReference type="AlphaFoldDB" id="A0A9W9Z9G7"/>
<protein>
    <submittedName>
        <fullName evidence="3">Tetratricopeptide repeat protein 38</fullName>
    </submittedName>
</protein>
<dbReference type="PANTHER" id="PTHR16263:SF4">
    <property type="entry name" value="TETRATRICOPEPTIDE REPEAT PROTEIN 38"/>
    <property type="match status" value="1"/>
</dbReference>
<evidence type="ECO:0000256" key="1">
    <source>
        <dbReference type="ARBA" id="ARBA00022737"/>
    </source>
</evidence>
<reference evidence="3" key="1">
    <citation type="submission" date="2023-01" db="EMBL/GenBank/DDBJ databases">
        <title>Genome assembly of the deep-sea coral Lophelia pertusa.</title>
        <authorList>
            <person name="Herrera S."/>
            <person name="Cordes E."/>
        </authorList>
    </citation>
    <scope>NUCLEOTIDE SEQUENCE</scope>
    <source>
        <strain evidence="3">USNM1676648</strain>
        <tissue evidence="3">Polyp</tissue>
    </source>
</reference>
<evidence type="ECO:0000313" key="4">
    <source>
        <dbReference type="Proteomes" id="UP001163046"/>
    </source>
</evidence>
<keyword evidence="1" id="KW-0677">Repeat</keyword>
<keyword evidence="4" id="KW-1185">Reference proteome</keyword>